<dbReference type="HOGENOM" id="CLU_822912_0_0_11"/>
<dbReference type="Proteomes" id="UP000017746">
    <property type="component" value="Chromosome"/>
</dbReference>
<proteinExistence type="predicted"/>
<gene>
    <name evidence="4" type="ORF">AFR_15785</name>
</gene>
<evidence type="ECO:0000256" key="1">
    <source>
        <dbReference type="SAM" id="MobiDB-lite"/>
    </source>
</evidence>
<evidence type="ECO:0000313" key="5">
    <source>
        <dbReference type="Proteomes" id="UP000017746"/>
    </source>
</evidence>
<keyword evidence="5" id="KW-1185">Reference proteome</keyword>
<evidence type="ECO:0008006" key="6">
    <source>
        <dbReference type="Google" id="ProtNLM"/>
    </source>
</evidence>
<dbReference type="KEGG" id="afs:AFR_15785"/>
<name>U5VX40_9ACTN</name>
<organism evidence="4 5">
    <name type="scientific">Actinoplanes friuliensis DSM 7358</name>
    <dbReference type="NCBI Taxonomy" id="1246995"/>
    <lineage>
        <taxon>Bacteria</taxon>
        <taxon>Bacillati</taxon>
        <taxon>Actinomycetota</taxon>
        <taxon>Actinomycetes</taxon>
        <taxon>Micromonosporales</taxon>
        <taxon>Micromonosporaceae</taxon>
        <taxon>Actinoplanes</taxon>
    </lineage>
</organism>
<feature type="region of interest" description="Disordered" evidence="1">
    <location>
        <begin position="282"/>
        <end position="302"/>
    </location>
</feature>
<feature type="signal peptide" evidence="3">
    <location>
        <begin position="1"/>
        <end position="29"/>
    </location>
</feature>
<keyword evidence="3" id="KW-0732">Signal</keyword>
<keyword evidence="2" id="KW-0472">Membrane</keyword>
<dbReference type="EMBL" id="CP006272">
    <property type="protein sequence ID" value="AGZ41439.1"/>
    <property type="molecule type" value="Genomic_DNA"/>
</dbReference>
<keyword evidence="2" id="KW-1133">Transmembrane helix</keyword>
<sequence>MTARLARSFAILVLVLGTAIGFGPAPAWAAPIDLKMTLTGPDEVTGGAVVAYHLRVDAGPAADAASVKASLYLPSGVIFSPDDWQDQDESGPCVAGLCTVTRPEHVERGYFTWTVRLVFDRSMSPDTRLGLRATAASAGEEATPADNVADLDVTFLGLSDVALTAVPPNGPVTAGEPVRFAVIAKNVGDTRISRLTFTYAELGLWFTGGDIDVDGAECVADPGEMVCDFAVDLERGESRRIEHTFPTHANEDTWGANGVVRIRARDGDPANSDIRVKFVFAPKPGTTTPPTTPPTAAPGGGGGLPVTGSATLPLGLGGLVLLLAGTAALWVTRRRRA</sequence>
<dbReference type="PATRIC" id="fig|1246995.3.peg.3204"/>
<keyword evidence="2" id="KW-0812">Transmembrane</keyword>
<dbReference type="OrthoDB" id="4224538at2"/>
<reference evidence="4 5" key="1">
    <citation type="journal article" date="2014" name="J. Biotechnol.">
        <title>Complete genome sequence of the actinobacterium Actinoplanes friuliensis HAG 010964, producer of the lipopeptide antibiotic friulimycin.</title>
        <authorList>
            <person name="Ruckert C."/>
            <person name="Szczepanowski R."/>
            <person name="Albersmeier A."/>
            <person name="Goesmann A."/>
            <person name="Fischer N."/>
            <person name="Steinkamper A."/>
            <person name="Puhler A."/>
            <person name="Biener R."/>
            <person name="Schwartz D."/>
            <person name="Kalinowski J."/>
        </authorList>
    </citation>
    <scope>NUCLEOTIDE SEQUENCE [LARGE SCALE GENOMIC DNA]</scope>
    <source>
        <strain evidence="4 5">DSM 7358</strain>
    </source>
</reference>
<evidence type="ECO:0000256" key="3">
    <source>
        <dbReference type="SAM" id="SignalP"/>
    </source>
</evidence>
<feature type="chain" id="PRO_5004665305" description="Gram-positive cocci surface proteins LPxTG domain-containing protein" evidence="3">
    <location>
        <begin position="30"/>
        <end position="337"/>
    </location>
</feature>
<dbReference type="NCBIfam" id="TIGR01167">
    <property type="entry name" value="LPXTG_anchor"/>
    <property type="match status" value="1"/>
</dbReference>
<evidence type="ECO:0000256" key="2">
    <source>
        <dbReference type="SAM" id="Phobius"/>
    </source>
</evidence>
<feature type="transmembrane region" description="Helical" evidence="2">
    <location>
        <begin position="312"/>
        <end position="331"/>
    </location>
</feature>
<dbReference type="RefSeq" id="WP_023361498.1">
    <property type="nucleotide sequence ID" value="NC_022657.1"/>
</dbReference>
<dbReference type="AlphaFoldDB" id="U5VX40"/>
<evidence type="ECO:0000313" key="4">
    <source>
        <dbReference type="EMBL" id="AGZ41439.1"/>
    </source>
</evidence>
<accession>U5VX40</accession>
<protein>
    <recommendedName>
        <fullName evidence="6">Gram-positive cocci surface proteins LPxTG domain-containing protein</fullName>
    </recommendedName>
</protein>